<dbReference type="InterPro" id="IPR013149">
    <property type="entry name" value="ADH-like_C"/>
</dbReference>
<dbReference type="Proteomes" id="UP001595640">
    <property type="component" value="Unassembled WGS sequence"/>
</dbReference>
<dbReference type="InterPro" id="IPR013154">
    <property type="entry name" value="ADH-like_N"/>
</dbReference>
<accession>A0ABV7M2R9</accession>
<sequence length="338" mass="37278">MPRVIRFHQFGTADVLRCEEQPEIAPGEGEVLVSTEAIGVNWFDVLWRQNLAPSHASLPSRIGHEMAGTVLAVGNGVEDLAVGDSVASFPGHDPGQYGTYADRLVLPRCSLTRYPSILSPIEASVHYSPLFVAYFGLVELAKVRPQQWVLITAASQTGGPYTIQLAKALGTRVIATTRFADDRDYLLSLGAEHVIVTEEQDLVMQVAKLTDKRGVNVVMDPLGGPQMGLMGDVLAPQGRLVLYGLLGGNETPLPACEAFRKNIQFHLHCLTNFTGKPELGIPQDCDAVRRALETIDRLTNERRLLPQIDRVFPFEEVVEAHRYHEKLCPRRGRVVLKV</sequence>
<dbReference type="CDD" id="cd08268">
    <property type="entry name" value="MDR2"/>
    <property type="match status" value="1"/>
</dbReference>
<dbReference type="PANTHER" id="PTHR43677:SF4">
    <property type="entry name" value="QUINONE OXIDOREDUCTASE-LIKE PROTEIN 2"/>
    <property type="match status" value="1"/>
</dbReference>
<gene>
    <name evidence="4" type="ORF">ACFOEI_11775</name>
</gene>
<dbReference type="PROSITE" id="PS00059">
    <property type="entry name" value="ADH_ZINC"/>
    <property type="match status" value="1"/>
</dbReference>
<keyword evidence="2" id="KW-0479">Metal-binding</keyword>
<dbReference type="Gene3D" id="3.90.180.10">
    <property type="entry name" value="Medium-chain alcohol dehydrogenases, catalytic domain"/>
    <property type="match status" value="1"/>
</dbReference>
<dbReference type="RefSeq" id="WP_019019867.1">
    <property type="nucleotide sequence ID" value="NZ_BMXD01000010.1"/>
</dbReference>
<comment type="cofactor">
    <cofactor evidence="2">
        <name>Zn(2+)</name>
        <dbReference type="ChEBI" id="CHEBI:29105"/>
    </cofactor>
</comment>
<evidence type="ECO:0000256" key="2">
    <source>
        <dbReference type="RuleBase" id="RU361277"/>
    </source>
</evidence>
<evidence type="ECO:0000256" key="1">
    <source>
        <dbReference type="ARBA" id="ARBA00023002"/>
    </source>
</evidence>
<comment type="similarity">
    <text evidence="2">Belongs to the zinc-containing alcohol dehydrogenase family.</text>
</comment>
<comment type="caution">
    <text evidence="4">The sequence shown here is derived from an EMBL/GenBank/DDBJ whole genome shotgun (WGS) entry which is preliminary data.</text>
</comment>
<dbReference type="PANTHER" id="PTHR43677">
    <property type="entry name" value="SHORT-CHAIN DEHYDROGENASE/REDUCTASE"/>
    <property type="match status" value="1"/>
</dbReference>
<dbReference type="SUPFAM" id="SSF50129">
    <property type="entry name" value="GroES-like"/>
    <property type="match status" value="1"/>
</dbReference>
<dbReference type="InterPro" id="IPR051397">
    <property type="entry name" value="Zn-ADH-like_protein"/>
</dbReference>
<dbReference type="InterPro" id="IPR002328">
    <property type="entry name" value="ADH_Zn_CS"/>
</dbReference>
<reference evidence="5" key="1">
    <citation type="journal article" date="2019" name="Int. J. Syst. Evol. Microbiol.">
        <title>The Global Catalogue of Microorganisms (GCM) 10K type strain sequencing project: providing services to taxonomists for standard genome sequencing and annotation.</title>
        <authorList>
            <consortium name="The Broad Institute Genomics Platform"/>
            <consortium name="The Broad Institute Genome Sequencing Center for Infectious Disease"/>
            <person name="Wu L."/>
            <person name="Ma J."/>
        </authorList>
    </citation>
    <scope>NUCLEOTIDE SEQUENCE [LARGE SCALE GENOMIC DNA]</scope>
    <source>
        <strain evidence="5">KCTC 12847</strain>
    </source>
</reference>
<proteinExistence type="inferred from homology"/>
<dbReference type="SUPFAM" id="SSF51735">
    <property type="entry name" value="NAD(P)-binding Rossmann-fold domains"/>
    <property type="match status" value="1"/>
</dbReference>
<dbReference type="Gene3D" id="3.40.50.720">
    <property type="entry name" value="NAD(P)-binding Rossmann-like Domain"/>
    <property type="match status" value="1"/>
</dbReference>
<evidence type="ECO:0000313" key="5">
    <source>
        <dbReference type="Proteomes" id="UP001595640"/>
    </source>
</evidence>
<dbReference type="InterPro" id="IPR011032">
    <property type="entry name" value="GroES-like_sf"/>
</dbReference>
<evidence type="ECO:0000313" key="4">
    <source>
        <dbReference type="EMBL" id="MFC3292740.1"/>
    </source>
</evidence>
<keyword evidence="5" id="KW-1185">Reference proteome</keyword>
<keyword evidence="2" id="KW-0862">Zinc</keyword>
<dbReference type="Pfam" id="PF08240">
    <property type="entry name" value="ADH_N"/>
    <property type="match status" value="1"/>
</dbReference>
<keyword evidence="1" id="KW-0560">Oxidoreductase</keyword>
<evidence type="ECO:0000259" key="3">
    <source>
        <dbReference type="SMART" id="SM00829"/>
    </source>
</evidence>
<dbReference type="Pfam" id="PF00107">
    <property type="entry name" value="ADH_zinc_N"/>
    <property type="match status" value="1"/>
</dbReference>
<dbReference type="SMART" id="SM00829">
    <property type="entry name" value="PKS_ER"/>
    <property type="match status" value="1"/>
</dbReference>
<protein>
    <submittedName>
        <fullName evidence="4">Zinc-dependent alcohol dehydrogenase family protein</fullName>
    </submittedName>
</protein>
<name>A0ABV7M2R9_9GAMM</name>
<organism evidence="4 5">
    <name type="scientific">Modicisalibacter luteus</name>
    <dbReference type="NCBI Taxonomy" id="453962"/>
    <lineage>
        <taxon>Bacteria</taxon>
        <taxon>Pseudomonadati</taxon>
        <taxon>Pseudomonadota</taxon>
        <taxon>Gammaproteobacteria</taxon>
        <taxon>Oceanospirillales</taxon>
        <taxon>Halomonadaceae</taxon>
        <taxon>Modicisalibacter</taxon>
    </lineage>
</organism>
<dbReference type="InterPro" id="IPR036291">
    <property type="entry name" value="NAD(P)-bd_dom_sf"/>
</dbReference>
<feature type="domain" description="Enoyl reductase (ER)" evidence="3">
    <location>
        <begin position="11"/>
        <end position="336"/>
    </location>
</feature>
<dbReference type="InterPro" id="IPR020843">
    <property type="entry name" value="ER"/>
</dbReference>
<dbReference type="EMBL" id="JBHRUH010000019">
    <property type="protein sequence ID" value="MFC3292740.1"/>
    <property type="molecule type" value="Genomic_DNA"/>
</dbReference>